<reference evidence="2 3" key="1">
    <citation type="submission" date="2016-11" db="EMBL/GenBank/DDBJ databases">
        <authorList>
            <person name="Jaros S."/>
            <person name="Januszkiewicz K."/>
            <person name="Wedrychowicz H."/>
        </authorList>
    </citation>
    <scope>NUCLEOTIDE SEQUENCE [LARGE SCALE GENOMIC DNA]</scope>
    <source>
        <strain evidence="2 3">DSM 6191</strain>
    </source>
</reference>
<dbReference type="PROSITE" id="PS50930">
    <property type="entry name" value="HTH_LYTTR"/>
    <property type="match status" value="1"/>
</dbReference>
<proteinExistence type="predicted"/>
<organism evidence="2 3">
    <name type="scientific">Clostridium intestinale DSM 6191</name>
    <dbReference type="NCBI Taxonomy" id="1121320"/>
    <lineage>
        <taxon>Bacteria</taxon>
        <taxon>Bacillati</taxon>
        <taxon>Bacillota</taxon>
        <taxon>Clostridia</taxon>
        <taxon>Eubacteriales</taxon>
        <taxon>Clostridiaceae</taxon>
        <taxon>Clostridium</taxon>
    </lineage>
</organism>
<evidence type="ECO:0000313" key="3">
    <source>
        <dbReference type="Proteomes" id="UP000184241"/>
    </source>
</evidence>
<dbReference type="GO" id="GO:0003677">
    <property type="term" value="F:DNA binding"/>
    <property type="evidence" value="ECO:0007669"/>
    <property type="project" value="InterPro"/>
</dbReference>
<dbReference type="PANTHER" id="PTHR37299">
    <property type="entry name" value="TRANSCRIPTIONAL REGULATOR-RELATED"/>
    <property type="match status" value="1"/>
</dbReference>
<dbReference type="AlphaFoldDB" id="A0A1M5URX7"/>
<dbReference type="InterPro" id="IPR046947">
    <property type="entry name" value="LytR-like"/>
</dbReference>
<gene>
    <name evidence="2" type="ORF">SAMN02745941_00620</name>
</gene>
<evidence type="ECO:0000259" key="1">
    <source>
        <dbReference type="PROSITE" id="PS50930"/>
    </source>
</evidence>
<feature type="domain" description="HTH LytTR-type" evidence="1">
    <location>
        <begin position="41"/>
        <end position="145"/>
    </location>
</feature>
<dbReference type="Pfam" id="PF04397">
    <property type="entry name" value="LytTR"/>
    <property type="match status" value="1"/>
</dbReference>
<dbReference type="SMART" id="SM00850">
    <property type="entry name" value="LytTR"/>
    <property type="match status" value="1"/>
</dbReference>
<accession>A0A1M5URX7</accession>
<dbReference type="Proteomes" id="UP000184241">
    <property type="component" value="Unassembled WGS sequence"/>
</dbReference>
<dbReference type="RefSeq" id="WP_073016580.1">
    <property type="nucleotide sequence ID" value="NZ_FQXU01000003.1"/>
</dbReference>
<dbReference type="GO" id="GO:0000156">
    <property type="term" value="F:phosphorelay response regulator activity"/>
    <property type="evidence" value="ECO:0007669"/>
    <property type="project" value="InterPro"/>
</dbReference>
<dbReference type="EMBL" id="FQXU01000003">
    <property type="protein sequence ID" value="SHH65684.1"/>
    <property type="molecule type" value="Genomic_DNA"/>
</dbReference>
<protein>
    <submittedName>
        <fullName evidence="2">Transcriptional regulator, LytTR family</fullName>
    </submittedName>
</protein>
<dbReference type="InterPro" id="IPR007492">
    <property type="entry name" value="LytTR_DNA-bd_dom"/>
</dbReference>
<sequence>MKVLIEESPDNEDTELIIKCKSINDEVKRLIELIKLSDEKIIGFLNGESYVVDPIKILYFESVDKKTFMYTEDKVYEISLRLYELEKKMSKYDFFRSSKSTIINISRIKKLSHKFNGKLEATLDNDEKLLISRQYVSVIKEILCF</sequence>
<dbReference type="PANTHER" id="PTHR37299:SF4">
    <property type="entry name" value="TRANSCRIPTIONAL REGULATOR"/>
    <property type="match status" value="1"/>
</dbReference>
<dbReference type="Gene3D" id="2.40.50.1020">
    <property type="entry name" value="LytTr DNA-binding domain"/>
    <property type="match status" value="1"/>
</dbReference>
<evidence type="ECO:0000313" key="2">
    <source>
        <dbReference type="EMBL" id="SHH65684.1"/>
    </source>
</evidence>
<name>A0A1M5URX7_9CLOT</name>